<dbReference type="RefSeq" id="WP_115346395.1">
    <property type="nucleotide sequence ID" value="NZ_UGPG01000001.1"/>
</dbReference>
<dbReference type="Gene3D" id="3.50.50.60">
    <property type="entry name" value="FAD/NAD(P)-binding domain"/>
    <property type="match status" value="2"/>
</dbReference>
<comment type="cofactor">
    <cofactor evidence="6">
        <name>FAD</name>
        <dbReference type="ChEBI" id="CHEBI:57692"/>
    </cofactor>
    <text evidence="6">Binds 1 FAD per subunit.</text>
</comment>
<dbReference type="PRINTS" id="PR00469">
    <property type="entry name" value="PNDRDTASEII"/>
</dbReference>
<evidence type="ECO:0000256" key="4">
    <source>
        <dbReference type="ARBA" id="ARBA00022857"/>
    </source>
</evidence>
<name>A0A378MPG3_LISGR</name>
<dbReference type="HAMAP" id="MF_01685">
    <property type="entry name" value="FENR2"/>
    <property type="match status" value="1"/>
</dbReference>
<keyword evidence="4 6" id="KW-0521">NADP</keyword>
<comment type="similarity">
    <text evidence="6">Belongs to the ferredoxin--NADP reductase type 2 family.</text>
</comment>
<dbReference type="EC" id="1.18.1.2" evidence="6"/>
<keyword evidence="2 6" id="KW-0285">Flavoprotein</keyword>
<reference evidence="8 9" key="1">
    <citation type="submission" date="2018-06" db="EMBL/GenBank/DDBJ databases">
        <authorList>
            <consortium name="Pathogen Informatics"/>
            <person name="Doyle S."/>
        </authorList>
    </citation>
    <scope>NUCLEOTIDE SEQUENCE [LARGE SCALE GENOMIC DNA]</scope>
    <source>
        <strain evidence="9">NCTC 10815</strain>
    </source>
</reference>
<feature type="binding site" evidence="6">
    <location>
        <position position="325"/>
    </location>
    <ligand>
        <name>FAD</name>
        <dbReference type="ChEBI" id="CHEBI:57692"/>
    </ligand>
</feature>
<accession>A0A378MPG3</accession>
<dbReference type="Pfam" id="PF07992">
    <property type="entry name" value="Pyr_redox_2"/>
    <property type="match status" value="1"/>
</dbReference>
<dbReference type="EMBL" id="UGPG01000001">
    <property type="protein sequence ID" value="STY45615.1"/>
    <property type="molecule type" value="Genomic_DNA"/>
</dbReference>
<comment type="caution">
    <text evidence="6">Lacks conserved residue(s) required for the propagation of feature annotation.</text>
</comment>
<dbReference type="GO" id="GO:0004324">
    <property type="term" value="F:ferredoxin-NADP+ reductase activity"/>
    <property type="evidence" value="ECO:0007669"/>
    <property type="project" value="UniProtKB-UniRule"/>
</dbReference>
<keyword evidence="3 6" id="KW-0274">FAD</keyword>
<comment type="subunit">
    <text evidence="1 6">Homodimer.</text>
</comment>
<comment type="catalytic activity">
    <reaction evidence="6">
        <text>2 reduced [2Fe-2S]-[ferredoxin] + NADP(+) + H(+) = 2 oxidized [2Fe-2S]-[ferredoxin] + NADPH</text>
        <dbReference type="Rhea" id="RHEA:20125"/>
        <dbReference type="Rhea" id="RHEA-COMP:10000"/>
        <dbReference type="Rhea" id="RHEA-COMP:10001"/>
        <dbReference type="ChEBI" id="CHEBI:15378"/>
        <dbReference type="ChEBI" id="CHEBI:33737"/>
        <dbReference type="ChEBI" id="CHEBI:33738"/>
        <dbReference type="ChEBI" id="CHEBI:57783"/>
        <dbReference type="ChEBI" id="CHEBI:58349"/>
        <dbReference type="EC" id="1.18.1.2"/>
    </reaction>
</comment>
<feature type="binding site" evidence="6">
    <location>
        <position position="43"/>
    </location>
    <ligand>
        <name>FAD</name>
        <dbReference type="ChEBI" id="CHEBI:57692"/>
    </ligand>
</feature>
<keyword evidence="5 6" id="KW-0560">Oxidoreductase</keyword>
<proteinExistence type="inferred from homology"/>
<dbReference type="SUPFAM" id="SSF51905">
    <property type="entry name" value="FAD/NAD(P)-binding domain"/>
    <property type="match status" value="1"/>
</dbReference>
<evidence type="ECO:0000313" key="8">
    <source>
        <dbReference type="EMBL" id="STY45615.1"/>
    </source>
</evidence>
<dbReference type="GO" id="GO:0050660">
    <property type="term" value="F:flavin adenine dinucleotide binding"/>
    <property type="evidence" value="ECO:0007669"/>
    <property type="project" value="UniProtKB-UniRule"/>
</dbReference>
<dbReference type="InterPro" id="IPR036188">
    <property type="entry name" value="FAD/NAD-bd_sf"/>
</dbReference>
<evidence type="ECO:0000256" key="5">
    <source>
        <dbReference type="ARBA" id="ARBA00023002"/>
    </source>
</evidence>
<feature type="binding site" evidence="6">
    <location>
        <position position="35"/>
    </location>
    <ligand>
        <name>FAD</name>
        <dbReference type="ChEBI" id="CHEBI:57692"/>
    </ligand>
</feature>
<feature type="domain" description="FAD/NAD(P)-binding" evidence="7">
    <location>
        <begin position="6"/>
        <end position="295"/>
    </location>
</feature>
<feature type="binding site" evidence="6">
    <location>
        <position position="48"/>
    </location>
    <ligand>
        <name>FAD</name>
        <dbReference type="ChEBI" id="CHEBI:57692"/>
    </ligand>
</feature>
<dbReference type="PANTHER" id="PTHR48105">
    <property type="entry name" value="THIOREDOXIN REDUCTASE 1-RELATED-RELATED"/>
    <property type="match status" value="1"/>
</dbReference>
<evidence type="ECO:0000313" key="9">
    <source>
        <dbReference type="Proteomes" id="UP000254879"/>
    </source>
</evidence>
<evidence type="ECO:0000256" key="3">
    <source>
        <dbReference type="ARBA" id="ARBA00022827"/>
    </source>
</evidence>
<dbReference type="GO" id="GO:0050661">
    <property type="term" value="F:NADP binding"/>
    <property type="evidence" value="ECO:0007669"/>
    <property type="project" value="UniProtKB-UniRule"/>
</dbReference>
<evidence type="ECO:0000256" key="1">
    <source>
        <dbReference type="ARBA" id="ARBA00011738"/>
    </source>
</evidence>
<evidence type="ECO:0000256" key="2">
    <source>
        <dbReference type="ARBA" id="ARBA00022630"/>
    </source>
</evidence>
<gene>
    <name evidence="8" type="primary">yumC_2</name>
    <name evidence="8" type="ORF">NCTC10815_02998</name>
</gene>
<evidence type="ECO:0000256" key="6">
    <source>
        <dbReference type="HAMAP-Rule" id="MF_01685"/>
    </source>
</evidence>
<dbReference type="InterPro" id="IPR023753">
    <property type="entry name" value="FAD/NAD-binding_dom"/>
</dbReference>
<feature type="binding site" evidence="6">
    <location>
        <position position="88"/>
    </location>
    <ligand>
        <name>FAD</name>
        <dbReference type="ChEBI" id="CHEBI:57692"/>
    </ligand>
</feature>
<dbReference type="PRINTS" id="PR00368">
    <property type="entry name" value="FADPNR"/>
</dbReference>
<protein>
    <recommendedName>
        <fullName evidence="6">Ferredoxin--NADP reductase</fullName>
        <shortName evidence="6">FNR</shortName>
        <shortName evidence="6">Fd-NADP(+) reductase</shortName>
        <ecNumber evidence="6">1.18.1.2</ecNumber>
    </recommendedName>
</protein>
<dbReference type="InterPro" id="IPR022890">
    <property type="entry name" value="Fd--NADP_Rdtase_type_2"/>
</dbReference>
<sequence length="334" mass="36900">MSKELFDITIIGGGPVGLFASFYSGLRAMKTKIIEAEPDVGGKVRYFYPEKLIHDIGGIPEIRGSDFVNGLKEQAETFEPEICYNAKVIDLKRLADGTFELTDNTGTTHYSRTVLIAVGSGTYIVNQLEAENADSFETAIHYHVRDLEAFRGQEVIVSGGGDAAMDWARMLEDIAAKVHLVYRGEDFRGHERRVQELRASNVNVLVQHEIQSLYGENGHLEGVTLFCKQTSTSFQLPAAAVFVNHGVKIDIGTMHDWGFQTEEYGIVVDETMATTVPGIYACGDVAIYPRKIRIIAAGFHEGPIAVNSAKRFLEPDAANEAMVSTHHEKFMHLS</sequence>
<dbReference type="AlphaFoldDB" id="A0A378MPG3"/>
<feature type="binding site" evidence="6">
    <location>
        <position position="284"/>
    </location>
    <ligand>
        <name>FAD</name>
        <dbReference type="ChEBI" id="CHEBI:57692"/>
    </ligand>
</feature>
<organism evidence="8 9">
    <name type="scientific">Listeria grayi</name>
    <name type="common">Listeria murrayi</name>
    <dbReference type="NCBI Taxonomy" id="1641"/>
    <lineage>
        <taxon>Bacteria</taxon>
        <taxon>Bacillati</taxon>
        <taxon>Bacillota</taxon>
        <taxon>Bacilli</taxon>
        <taxon>Bacillales</taxon>
        <taxon>Listeriaceae</taxon>
        <taxon>Listeria</taxon>
    </lineage>
</organism>
<evidence type="ECO:0000259" key="7">
    <source>
        <dbReference type="Pfam" id="PF07992"/>
    </source>
</evidence>
<dbReference type="InterPro" id="IPR050097">
    <property type="entry name" value="Ferredoxin-NADP_redctase_2"/>
</dbReference>
<dbReference type="Proteomes" id="UP000254879">
    <property type="component" value="Unassembled WGS sequence"/>
</dbReference>